<evidence type="ECO:0000313" key="2">
    <source>
        <dbReference type="EMBL" id="HIS74550.1"/>
    </source>
</evidence>
<dbReference type="EMBL" id="DVJQ01000049">
    <property type="protein sequence ID" value="HIS74550.1"/>
    <property type="molecule type" value="Genomic_DNA"/>
</dbReference>
<dbReference type="PANTHER" id="PTHR11735">
    <property type="entry name" value="TRNA N6-ADENOSINE THREONYLCARBAMOYLTRANSFERASE"/>
    <property type="match status" value="1"/>
</dbReference>
<dbReference type="Gene3D" id="3.30.420.40">
    <property type="match status" value="1"/>
</dbReference>
<comment type="caution">
    <text evidence="2">The sequence shown here is derived from an EMBL/GenBank/DDBJ whole genome shotgun (WGS) entry which is preliminary data.</text>
</comment>
<dbReference type="Proteomes" id="UP000886865">
    <property type="component" value="Unassembled WGS sequence"/>
</dbReference>
<reference evidence="2" key="2">
    <citation type="journal article" date="2021" name="PeerJ">
        <title>Extensive microbial diversity within the chicken gut microbiome revealed by metagenomics and culture.</title>
        <authorList>
            <person name="Gilroy R."/>
            <person name="Ravi A."/>
            <person name="Getino M."/>
            <person name="Pursley I."/>
            <person name="Horton D.L."/>
            <person name="Alikhan N.F."/>
            <person name="Baker D."/>
            <person name="Gharbi K."/>
            <person name="Hall N."/>
            <person name="Watson M."/>
            <person name="Adriaenssens E.M."/>
            <person name="Foster-Nyarko E."/>
            <person name="Jarju S."/>
            <person name="Secka A."/>
            <person name="Antonio M."/>
            <person name="Oren A."/>
            <person name="Chaudhuri R.R."/>
            <person name="La Ragione R."/>
            <person name="Hildebrand F."/>
            <person name="Pallen M.J."/>
        </authorList>
    </citation>
    <scope>NUCLEOTIDE SEQUENCE</scope>
    <source>
        <strain evidence="2">CHK152-2871</strain>
    </source>
</reference>
<accession>A0A9D1FJW0</accession>
<name>A0A9D1FJW0_9BACT</name>
<dbReference type="AlphaFoldDB" id="A0A9D1FJW0"/>
<organism evidence="2 3">
    <name type="scientific">Candidatus Galligastranaerophilus intestinavium</name>
    <dbReference type="NCBI Taxonomy" id="2840836"/>
    <lineage>
        <taxon>Bacteria</taxon>
        <taxon>Candidatus Galligastranaerophilus</taxon>
    </lineage>
</organism>
<dbReference type="GO" id="GO:0005829">
    <property type="term" value="C:cytosol"/>
    <property type="evidence" value="ECO:0007669"/>
    <property type="project" value="TreeGrafter"/>
</dbReference>
<gene>
    <name evidence="2" type="primary">tsaB</name>
    <name evidence="2" type="ORF">IAA86_05985</name>
</gene>
<dbReference type="PANTHER" id="PTHR11735:SF11">
    <property type="entry name" value="TRNA THREONYLCARBAMOYLADENOSINE BIOSYNTHESIS PROTEIN TSAB"/>
    <property type="match status" value="1"/>
</dbReference>
<reference evidence="2" key="1">
    <citation type="submission" date="2020-10" db="EMBL/GenBank/DDBJ databases">
        <authorList>
            <person name="Gilroy R."/>
        </authorList>
    </citation>
    <scope>NUCLEOTIDE SEQUENCE</scope>
    <source>
        <strain evidence="2">CHK152-2871</strain>
    </source>
</reference>
<sequence>MKMLCFDTSLDKTYISLGFKGYFEQFEIKTDDKNYHSAYLLPKIKEILQNAKISPQDLDVIVTNCGPGSFTGIRAALSVAKVMALELNLPVVRLNSCEILKCAAVDCGIENPCVVLDARRGMYYFYNGEKIELVLKNNIGNLIKSKNVVCDKNVYKDLSCNSEARFINYEDENYPLARVMYNLGLGKIKSSQDVANDFSHTKLKANYIQTPPVFTKD</sequence>
<dbReference type="NCBIfam" id="TIGR03725">
    <property type="entry name" value="T6A_YeaZ"/>
    <property type="match status" value="1"/>
</dbReference>
<dbReference type="Pfam" id="PF00814">
    <property type="entry name" value="TsaD"/>
    <property type="match status" value="1"/>
</dbReference>
<protein>
    <submittedName>
        <fullName evidence="2">tRNA (Adenosine(37)-N6)-threonylcarbamoyltransferase complex dimerization subunit type 1 TsaB</fullName>
    </submittedName>
</protein>
<dbReference type="GO" id="GO:0002949">
    <property type="term" value="P:tRNA threonylcarbamoyladenosine modification"/>
    <property type="evidence" value="ECO:0007669"/>
    <property type="project" value="InterPro"/>
</dbReference>
<evidence type="ECO:0000259" key="1">
    <source>
        <dbReference type="Pfam" id="PF00814"/>
    </source>
</evidence>
<feature type="domain" description="Gcp-like" evidence="1">
    <location>
        <begin position="34"/>
        <end position="136"/>
    </location>
</feature>
<dbReference type="InterPro" id="IPR022496">
    <property type="entry name" value="T6A_TsaB"/>
</dbReference>
<dbReference type="InterPro" id="IPR000905">
    <property type="entry name" value="Gcp-like_dom"/>
</dbReference>
<proteinExistence type="predicted"/>
<dbReference type="InterPro" id="IPR043129">
    <property type="entry name" value="ATPase_NBD"/>
</dbReference>
<evidence type="ECO:0000313" key="3">
    <source>
        <dbReference type="Proteomes" id="UP000886865"/>
    </source>
</evidence>
<dbReference type="SUPFAM" id="SSF53067">
    <property type="entry name" value="Actin-like ATPase domain"/>
    <property type="match status" value="1"/>
</dbReference>